<dbReference type="OrthoDB" id="291295at2"/>
<proteinExistence type="inferred from homology"/>
<feature type="region of interest" description="Disordered" evidence="9">
    <location>
        <begin position="257"/>
        <end position="290"/>
    </location>
</feature>
<dbReference type="GO" id="GO:0006508">
    <property type="term" value="P:proteolysis"/>
    <property type="evidence" value="ECO:0007669"/>
    <property type="project" value="UniProtKB-KW"/>
</dbReference>
<dbReference type="EMBL" id="CP023701">
    <property type="protein sequence ID" value="QEU76947.1"/>
    <property type="molecule type" value="Genomic_DNA"/>
</dbReference>
<feature type="domain" description="Peptidase M4" evidence="10">
    <location>
        <begin position="285"/>
        <end position="439"/>
    </location>
</feature>
<organism evidence="13 14">
    <name type="scientific">Streptomyces subrutilus</name>
    <dbReference type="NCBI Taxonomy" id="36818"/>
    <lineage>
        <taxon>Bacteria</taxon>
        <taxon>Bacillati</taxon>
        <taxon>Actinomycetota</taxon>
        <taxon>Actinomycetes</taxon>
        <taxon>Kitasatosporales</taxon>
        <taxon>Streptomycetaceae</taxon>
        <taxon>Streptomyces</taxon>
    </lineage>
</organism>
<dbReference type="Proteomes" id="UP000326831">
    <property type="component" value="Chromosome"/>
</dbReference>
<feature type="region of interest" description="Disordered" evidence="9">
    <location>
        <begin position="830"/>
        <end position="854"/>
    </location>
</feature>
<feature type="compositionally biased region" description="Polar residues" evidence="9">
    <location>
        <begin position="640"/>
        <end position="657"/>
    </location>
</feature>
<keyword evidence="14" id="KW-1185">Reference proteome</keyword>
<dbReference type="Gene3D" id="1.10.390.10">
    <property type="entry name" value="Neutral Protease Domain 2"/>
    <property type="match status" value="1"/>
</dbReference>
<protein>
    <submittedName>
        <fullName evidence="13">M4 family peptidase</fullName>
    </submittedName>
</protein>
<dbReference type="CDD" id="cd09597">
    <property type="entry name" value="M4_TLP"/>
    <property type="match status" value="1"/>
</dbReference>
<evidence type="ECO:0000256" key="5">
    <source>
        <dbReference type="ARBA" id="ARBA00022801"/>
    </source>
</evidence>
<dbReference type="Gene3D" id="3.10.170.10">
    <property type="match status" value="1"/>
</dbReference>
<gene>
    <name evidence="13" type="ORF">CP968_00195</name>
</gene>
<evidence type="ECO:0000259" key="11">
    <source>
        <dbReference type="Pfam" id="PF02868"/>
    </source>
</evidence>
<evidence type="ECO:0000259" key="12">
    <source>
        <dbReference type="Pfam" id="PF07504"/>
    </source>
</evidence>
<keyword evidence="5" id="KW-0378">Hydrolase</keyword>
<dbReference type="PRINTS" id="PR00730">
    <property type="entry name" value="THERMOLYSIN"/>
</dbReference>
<dbReference type="Gene3D" id="3.10.450.490">
    <property type="match status" value="1"/>
</dbReference>
<evidence type="ECO:0000256" key="6">
    <source>
        <dbReference type="ARBA" id="ARBA00022833"/>
    </source>
</evidence>
<feature type="domain" description="Peptidase M4 C-terminal" evidence="11">
    <location>
        <begin position="443"/>
        <end position="597"/>
    </location>
</feature>
<keyword evidence="7" id="KW-0482">Metalloprotease</keyword>
<dbReference type="GO" id="GO:0004222">
    <property type="term" value="F:metalloendopeptidase activity"/>
    <property type="evidence" value="ECO:0007669"/>
    <property type="project" value="InterPro"/>
</dbReference>
<evidence type="ECO:0000256" key="4">
    <source>
        <dbReference type="ARBA" id="ARBA00022729"/>
    </source>
</evidence>
<dbReference type="PANTHER" id="PTHR33794">
    <property type="entry name" value="BACILLOLYSIN"/>
    <property type="match status" value="1"/>
</dbReference>
<evidence type="ECO:0000256" key="1">
    <source>
        <dbReference type="ARBA" id="ARBA00009388"/>
    </source>
</evidence>
<feature type="active site" evidence="8">
    <location>
        <position position="433"/>
    </location>
</feature>
<dbReference type="PANTHER" id="PTHR33794:SF1">
    <property type="entry name" value="BACILLOLYSIN"/>
    <property type="match status" value="1"/>
</dbReference>
<comment type="similarity">
    <text evidence="1">Belongs to the peptidase M4 family.</text>
</comment>
<dbReference type="InterPro" id="IPR027268">
    <property type="entry name" value="Peptidase_M4/M1_CTD_sf"/>
</dbReference>
<keyword evidence="6" id="KW-0862">Zinc</keyword>
<dbReference type="InterPro" id="IPR023612">
    <property type="entry name" value="Peptidase_M4"/>
</dbReference>
<dbReference type="InterPro" id="IPR050728">
    <property type="entry name" value="Zinc_Metalloprotease_M4"/>
</dbReference>
<evidence type="ECO:0000313" key="14">
    <source>
        <dbReference type="Proteomes" id="UP000326831"/>
    </source>
</evidence>
<name>A0A5P2UK42_9ACTN</name>
<dbReference type="InterPro" id="IPR001570">
    <property type="entry name" value="Peptidase_M4_C_domain"/>
</dbReference>
<dbReference type="GO" id="GO:0046872">
    <property type="term" value="F:metal ion binding"/>
    <property type="evidence" value="ECO:0007669"/>
    <property type="project" value="UniProtKB-KW"/>
</dbReference>
<evidence type="ECO:0000256" key="2">
    <source>
        <dbReference type="ARBA" id="ARBA00022670"/>
    </source>
</evidence>
<dbReference type="Pfam" id="PF07504">
    <property type="entry name" value="FTP"/>
    <property type="match status" value="1"/>
</dbReference>
<keyword evidence="2" id="KW-0645">Protease</keyword>
<evidence type="ECO:0000256" key="7">
    <source>
        <dbReference type="ARBA" id="ARBA00023049"/>
    </source>
</evidence>
<dbReference type="Pfam" id="PF02868">
    <property type="entry name" value="Peptidase_M4_C"/>
    <property type="match status" value="1"/>
</dbReference>
<dbReference type="InterPro" id="IPR013856">
    <property type="entry name" value="Peptidase_M4_domain"/>
</dbReference>
<dbReference type="InterPro" id="IPR011096">
    <property type="entry name" value="FTP_domain"/>
</dbReference>
<accession>A0A5P2UK42</accession>
<sequence>MSRTAGTPSAGCASGCSSRIPRDASTEPHTAGGPLPRHSRTPTALGLGITAALTLALAAAPAAQAAAPAPDPVPALVAGADTAAPQLVTGLAEPAQGSPADAAKAHLAAHPDRYRIDTAQLTEIASERGPDGRHTVRFQQRHHGIPVFGAQYLVHLTGAGTGQRVESVAGKYFTGLTAPTTATVPDAVLRELALGSLGDPRTRAGARARAEDHGQLILPGGGGRLARHFTLRTTPATGGPRAREVYVDATDGTIALSYDARTPDPTTPTPTGSAHTAPDAEPATGTAPDALGRTVKVNIGRLPDGSYQLTDLTRPATITTYDAAGRSYYDFGGGIPADVLPAGSPGPDFPASTGSSGATDAHLGATAVYDFYRDRLGRNGLDGKGSPIISVANASDDGTPMNNALWDGQKMIYGVGGGNHRPFSVPLDIAGHEMTHGVIHNTADLVGTGQPGSMNEALADYFGNAIEVTALGTAMNDPKAALLGETLCLTGTLEACAQRRLDDRRTTLNDYLGAGNDVDSGGVHPNSTIFGGALWDIRRTLDPLVADRLIYRALTDYLTPLDEFVDGRNAVLAAGKAMKLTRTQLRSVTAAFDAHGIRAGWQQNLGVDSHLLLRGAASPGKPAVADGRWVMGNTDPAKKSQGTPLYTGSTTGSTAPTRLSPPDQRAHGWSATDGKSAAWVAQGTDNQGVWGFEVLTRSLTGGPIRSLFRSPTQWPADVQISGPDVAFRVGDPTTGRGQVLLFRDGAPAGKLPLPDGHDMTGLTLKDGLLGGTETWTAAAGEVSAPTVYSLADGKATAQYVTGDPNGASGTWTSSTLLAGGRLLWVENPGDRTKRSSIRSGAPNGSGTTDVLRRDTPHAPVNMELTASDRSVTFTTWDTNPAGGWSNAVLPKLWQLPLTGGTPERLSCNRGSQVMAAADQGTRVVWLDSTAGRTDLVARNRPAGTC</sequence>
<feature type="region of interest" description="Disordered" evidence="9">
    <location>
        <begin position="624"/>
        <end position="670"/>
    </location>
</feature>
<evidence type="ECO:0000259" key="10">
    <source>
        <dbReference type="Pfam" id="PF01447"/>
    </source>
</evidence>
<feature type="region of interest" description="Disordered" evidence="9">
    <location>
        <begin position="1"/>
        <end position="42"/>
    </location>
</feature>
<evidence type="ECO:0000256" key="9">
    <source>
        <dbReference type="SAM" id="MobiDB-lite"/>
    </source>
</evidence>
<dbReference type="SUPFAM" id="SSF55486">
    <property type="entry name" value="Metalloproteases ('zincins'), catalytic domain"/>
    <property type="match status" value="1"/>
</dbReference>
<dbReference type="KEGG" id="ssub:CP968_00195"/>
<evidence type="ECO:0000313" key="13">
    <source>
        <dbReference type="EMBL" id="QEU76947.1"/>
    </source>
</evidence>
<evidence type="ECO:0000256" key="8">
    <source>
        <dbReference type="PIRSR" id="PIRSR623612-1"/>
    </source>
</evidence>
<reference evidence="13 14" key="1">
    <citation type="submission" date="2017-09" db="EMBL/GenBank/DDBJ databases">
        <authorList>
            <person name="Lee N."/>
            <person name="Cho B.-K."/>
        </authorList>
    </citation>
    <scope>NUCLEOTIDE SEQUENCE [LARGE SCALE GENOMIC DNA]</scope>
    <source>
        <strain evidence="13 14">ATCC 27467</strain>
    </source>
</reference>
<feature type="domain" description="FTP" evidence="12">
    <location>
        <begin position="126"/>
        <end position="162"/>
    </location>
</feature>
<feature type="active site" description="Proton donor" evidence="8">
    <location>
        <position position="524"/>
    </location>
</feature>
<dbReference type="AlphaFoldDB" id="A0A5P2UK42"/>
<evidence type="ECO:0000256" key="3">
    <source>
        <dbReference type="ARBA" id="ARBA00022723"/>
    </source>
</evidence>
<dbReference type="Pfam" id="PF01447">
    <property type="entry name" value="Peptidase_M4"/>
    <property type="match status" value="1"/>
</dbReference>
<keyword evidence="4" id="KW-0732">Signal</keyword>
<keyword evidence="3" id="KW-0479">Metal-binding</keyword>